<keyword evidence="2" id="KW-1185">Reference proteome</keyword>
<gene>
    <name evidence="1" type="ORF">XENOCAPTIV_012693</name>
</gene>
<dbReference type="Proteomes" id="UP001434883">
    <property type="component" value="Unassembled WGS sequence"/>
</dbReference>
<evidence type="ECO:0000313" key="1">
    <source>
        <dbReference type="EMBL" id="MEQ2190857.1"/>
    </source>
</evidence>
<protein>
    <submittedName>
        <fullName evidence="1">Uncharacterized protein</fullName>
    </submittedName>
</protein>
<comment type="caution">
    <text evidence="1">The sequence shown here is derived from an EMBL/GenBank/DDBJ whole genome shotgun (WGS) entry which is preliminary data.</text>
</comment>
<evidence type="ECO:0000313" key="2">
    <source>
        <dbReference type="Proteomes" id="UP001434883"/>
    </source>
</evidence>
<sequence>MYLLKPKCDILFHSIKEKLLDTGILLPVNMLHLLFTSLPLSKALEGKKVRKQTDGQCPTKQVRLTAGRPPDGGNTAFIALPEEASGQVSQVEGLNERGSVFAHTPIFTHISAFAINLLHYSSAPND</sequence>
<proteinExistence type="predicted"/>
<dbReference type="EMBL" id="JAHRIN010000264">
    <property type="protein sequence ID" value="MEQ2190857.1"/>
    <property type="molecule type" value="Genomic_DNA"/>
</dbReference>
<name>A0ABV0Q5T3_9TELE</name>
<reference evidence="1 2" key="1">
    <citation type="submission" date="2021-06" db="EMBL/GenBank/DDBJ databases">
        <authorList>
            <person name="Palmer J.M."/>
        </authorList>
    </citation>
    <scope>NUCLEOTIDE SEQUENCE [LARGE SCALE GENOMIC DNA]</scope>
    <source>
        <strain evidence="1 2">XC_2019</strain>
        <tissue evidence="1">Muscle</tissue>
    </source>
</reference>
<accession>A0ABV0Q5T3</accession>
<organism evidence="1 2">
    <name type="scientific">Xenoophorus captivus</name>
    <dbReference type="NCBI Taxonomy" id="1517983"/>
    <lineage>
        <taxon>Eukaryota</taxon>
        <taxon>Metazoa</taxon>
        <taxon>Chordata</taxon>
        <taxon>Craniata</taxon>
        <taxon>Vertebrata</taxon>
        <taxon>Euteleostomi</taxon>
        <taxon>Actinopterygii</taxon>
        <taxon>Neopterygii</taxon>
        <taxon>Teleostei</taxon>
        <taxon>Neoteleostei</taxon>
        <taxon>Acanthomorphata</taxon>
        <taxon>Ovalentaria</taxon>
        <taxon>Atherinomorphae</taxon>
        <taxon>Cyprinodontiformes</taxon>
        <taxon>Goodeidae</taxon>
        <taxon>Xenoophorus</taxon>
    </lineage>
</organism>